<dbReference type="InterPro" id="IPR015927">
    <property type="entry name" value="Peptidase_S24_S26A/B/C"/>
</dbReference>
<dbReference type="CDD" id="cd06529">
    <property type="entry name" value="S24_LexA-like"/>
    <property type="match status" value="1"/>
</dbReference>
<dbReference type="STRING" id="1267021.FPB0191_00749"/>
<keyword evidence="7" id="KW-1185">Reference proteome</keyword>
<dbReference type="Proteomes" id="UP000030901">
    <property type="component" value="Chromosome"/>
</dbReference>
<evidence type="ECO:0000256" key="3">
    <source>
        <dbReference type="ARBA" id="ARBA00023163"/>
    </source>
</evidence>
<dbReference type="SUPFAM" id="SSF47413">
    <property type="entry name" value="lambda repressor-like DNA-binding domains"/>
    <property type="match status" value="1"/>
</dbReference>
<dbReference type="KEGG" id="fpp:FPB0191_00749"/>
<dbReference type="InterPro" id="IPR001387">
    <property type="entry name" value="Cro/C1-type_HTH"/>
</dbReference>
<sequence>MNENKKITLFDLEKQKILEESGVIEFKNRLSLAQEGMSGNAFAKKVGMSEAVIRDYLSGKTYPSLNRLAQIAKSCDISIEWLATGRGECRLLSNTLTTQIVHIPAYQESKSSLLQDETSNTNNRSNPISKISFDLRCIKTHDFDINDLYVYWAKGDSMAPTIANNDTIIIDTGHTQLFDGYLYIVEYGDALSIKRIQNHGKYLLLIPDNDKYQSIKIDKALCNQELKIIGKVIAILKDLS</sequence>
<protein>
    <submittedName>
        <fullName evidence="6">Helix-turn-helix transcriptional regulator</fullName>
    </submittedName>
    <submittedName>
        <fullName evidence="5">Putative transcriptional regulator</fullName>
    </submittedName>
</protein>
<dbReference type="SUPFAM" id="SSF51306">
    <property type="entry name" value="LexA/Signal peptidase"/>
    <property type="match status" value="1"/>
</dbReference>
<dbReference type="EMBL" id="CP009056">
    <property type="protein sequence ID" value="AJA44578.1"/>
    <property type="molecule type" value="Genomic_DNA"/>
</dbReference>
<evidence type="ECO:0000256" key="1">
    <source>
        <dbReference type="ARBA" id="ARBA00023015"/>
    </source>
</evidence>
<evidence type="ECO:0000256" key="2">
    <source>
        <dbReference type="ARBA" id="ARBA00023125"/>
    </source>
</evidence>
<evidence type="ECO:0000313" key="7">
    <source>
        <dbReference type="Proteomes" id="UP000030901"/>
    </source>
</evidence>
<dbReference type="CDD" id="cd00093">
    <property type="entry name" value="HTH_XRE"/>
    <property type="match status" value="1"/>
</dbReference>
<keyword evidence="1" id="KW-0805">Transcription regulation</keyword>
<dbReference type="Gene3D" id="1.10.260.40">
    <property type="entry name" value="lambda repressor-like DNA-binding domains"/>
    <property type="match status" value="1"/>
</dbReference>
<accession>A0A0A7RZB3</accession>
<dbReference type="OrthoDB" id="5959816at2"/>
<feature type="domain" description="HTH cro/C1-type" evidence="4">
    <location>
        <begin position="41"/>
        <end position="82"/>
    </location>
</feature>
<dbReference type="Gene3D" id="2.10.109.10">
    <property type="entry name" value="Umud Fragment, subunit A"/>
    <property type="match status" value="1"/>
</dbReference>
<dbReference type="RefSeq" id="WP_039104122.1">
    <property type="nucleotide sequence ID" value="NZ_CALYQC010000001.1"/>
</dbReference>
<dbReference type="HOGENOM" id="CLU_066192_1_2_6"/>
<dbReference type="SMART" id="SM00530">
    <property type="entry name" value="HTH_XRE"/>
    <property type="match status" value="1"/>
</dbReference>
<evidence type="ECO:0000259" key="4">
    <source>
        <dbReference type="PROSITE" id="PS50943"/>
    </source>
</evidence>
<dbReference type="GO" id="GO:0003677">
    <property type="term" value="F:DNA binding"/>
    <property type="evidence" value="ECO:0007669"/>
    <property type="project" value="UniProtKB-KW"/>
</dbReference>
<dbReference type="Pfam" id="PF00717">
    <property type="entry name" value="Peptidase_S24"/>
    <property type="match status" value="1"/>
</dbReference>
<dbReference type="PANTHER" id="PTHR40661">
    <property type="match status" value="1"/>
</dbReference>
<keyword evidence="3" id="KW-0804">Transcription</keyword>
<dbReference type="PANTHER" id="PTHR40661:SF3">
    <property type="entry name" value="FELS-1 PROPHAGE TRANSCRIPTIONAL REGULATOR"/>
    <property type="match status" value="1"/>
</dbReference>
<evidence type="ECO:0000313" key="5">
    <source>
        <dbReference type="EMBL" id="AJA44578.1"/>
    </source>
</evidence>
<proteinExistence type="predicted"/>
<evidence type="ECO:0000313" key="6">
    <source>
        <dbReference type="EMBL" id="PXY95993.1"/>
    </source>
</evidence>
<name>A0A0A7RZB3_FRIPE</name>
<organism evidence="5 7">
    <name type="scientific">Frischella perrara</name>
    <dbReference type="NCBI Taxonomy" id="1267021"/>
    <lineage>
        <taxon>Bacteria</taxon>
        <taxon>Pseudomonadati</taxon>
        <taxon>Pseudomonadota</taxon>
        <taxon>Gammaproteobacteria</taxon>
        <taxon>Orbales</taxon>
        <taxon>Orbaceae</taxon>
        <taxon>Frischella</taxon>
    </lineage>
</organism>
<dbReference type="InterPro" id="IPR039418">
    <property type="entry name" value="LexA-like"/>
</dbReference>
<dbReference type="Proteomes" id="UP000247838">
    <property type="component" value="Unassembled WGS sequence"/>
</dbReference>
<dbReference type="InterPro" id="IPR036286">
    <property type="entry name" value="LexA/Signal_pep-like_sf"/>
</dbReference>
<keyword evidence="2" id="KW-0238">DNA-binding</keyword>
<reference evidence="6 8" key="2">
    <citation type="submission" date="2018-05" db="EMBL/GenBank/DDBJ databases">
        <title>Reference genomes for bee gut microbiota database.</title>
        <authorList>
            <person name="Ellegaard K.M."/>
        </authorList>
    </citation>
    <scope>NUCLEOTIDE SEQUENCE [LARGE SCALE GENOMIC DNA]</scope>
    <source>
        <strain evidence="6 8">ESL0167</strain>
    </source>
</reference>
<dbReference type="EMBL" id="QGLM01000007">
    <property type="protein sequence ID" value="PXY95993.1"/>
    <property type="molecule type" value="Genomic_DNA"/>
</dbReference>
<evidence type="ECO:0000313" key="8">
    <source>
        <dbReference type="Proteomes" id="UP000247838"/>
    </source>
</evidence>
<dbReference type="AlphaFoldDB" id="A0A0A7RZB3"/>
<dbReference type="Pfam" id="PF01381">
    <property type="entry name" value="HTH_3"/>
    <property type="match status" value="1"/>
</dbReference>
<reference evidence="5 7" key="1">
    <citation type="journal article" date="2014" name="Appl. Environ. Microbiol.">
        <title>Gut symbionts from distinct hosts exhibit genotoxic activity via divergent colibactin biosynthetic pathways.</title>
        <authorList>
            <person name="Engel P."/>
            <person name="Vizcaino M.I."/>
            <person name="Crawford J.M."/>
        </authorList>
    </citation>
    <scope>NUCLEOTIDE SEQUENCE [LARGE SCALE GENOMIC DNA]</scope>
    <source>
        <strain evidence="5 7">PEB0191</strain>
    </source>
</reference>
<dbReference type="PROSITE" id="PS50943">
    <property type="entry name" value="HTH_CROC1"/>
    <property type="match status" value="1"/>
</dbReference>
<dbReference type="InterPro" id="IPR010982">
    <property type="entry name" value="Lambda_DNA-bd_dom_sf"/>
</dbReference>
<gene>
    <name evidence="6" type="ORF">DKK76_03635</name>
    <name evidence="5" type="ORF">FPB0191_00749</name>
</gene>